<dbReference type="Pfam" id="PF01803">
    <property type="entry name" value="LIM_bind"/>
    <property type="match status" value="1"/>
</dbReference>
<feature type="compositionally biased region" description="Polar residues" evidence="1">
    <location>
        <begin position="149"/>
        <end position="181"/>
    </location>
</feature>
<dbReference type="InterPro" id="IPR029005">
    <property type="entry name" value="LIM-bd/SEUSS"/>
</dbReference>
<dbReference type="AlphaFoldDB" id="A0A2H9ZTE0"/>
<protein>
    <submittedName>
        <fullName evidence="2">Transcriptional corepressor SEUSS</fullName>
    </submittedName>
</protein>
<feature type="region of interest" description="Disordered" evidence="1">
    <location>
        <begin position="137"/>
        <end position="181"/>
    </location>
</feature>
<dbReference type="PANTHER" id="PTHR10378">
    <property type="entry name" value="LIM DOMAIN-BINDING PROTEIN"/>
    <property type="match status" value="1"/>
</dbReference>
<feature type="region of interest" description="Disordered" evidence="1">
    <location>
        <begin position="212"/>
        <end position="232"/>
    </location>
</feature>
<dbReference type="STRING" id="1088818.A0A2H9ZTE0"/>
<evidence type="ECO:0000313" key="2">
    <source>
        <dbReference type="EMBL" id="PKA46554.1"/>
    </source>
</evidence>
<evidence type="ECO:0000256" key="1">
    <source>
        <dbReference type="SAM" id="MobiDB-lite"/>
    </source>
</evidence>
<sequence length="763" mass="83438">MRRPSRSFALPRAAPCPVLAVSESGHSTNDLEPRVAALMQEASISAAGSGRRKIFCEISAFVSVYFGRTALALEGYLESTLRLAANPSPSVALSRVAGVGGPSHSSSASAIFFQGDGQSPSPASSFSGTVRSGFAPSASGGMNPRVLNSAANSSGPSMGASSLVTDANSSLSGGPQLQRSSSINNESLTHLPASPLSFSSNNISNSSVIDGSSLVQQSPQQEKVSKRGASINSSQSVLLDAGVLPAEKRPRLDMRPGDIYQQQVIQQMLQRHQNPQMQTMIHQQRMAQQQQQILQSLPQIQRMQMQQQSQQPRPSPMQLVSPMRRSSEIGLCARRLMQYMYHQSHRPADNSITYWRKFVVEYFAPRAKKRPSKPCFFCRMHGNVAYVVLNLEKASVKATYEVLPRLNQIKFDHGVIDELLYLEVPREGRLPSGMMVLEYAKAVQESVYEQIRVVHEGKLRIIFTPDLKILSWEFCAHRHEELIPRRMMGHQISEVVNSMKDLIDFGQANKLGPIDSLKNFPKAVANKIQAPNLSEVAQASAVQSLPTEQTNERLISIHQGHINHPAAHFLNNSSQITVPPNSYQYLSRNSSNLDHNPLHSDTTFTGFNQVQALPFQGNAPTLAGQTFQGNLPQIDNNQTPSQANQHLQQHMIQQLLQEMMNNKGAPPQVMASPVVSGNVPSGEPVSGCGSNIGAKGAGPMSNGSGICADEMPSTSDTSKPVLKNNSFVSSNSYKAKFDVLENMNFGDLDPDILREFTEDAFQW</sequence>
<dbReference type="EMBL" id="KZ454132">
    <property type="protein sequence ID" value="PKA46554.1"/>
    <property type="molecule type" value="Genomic_DNA"/>
</dbReference>
<dbReference type="OrthoDB" id="774557at2759"/>
<reference evidence="2 3" key="1">
    <citation type="journal article" date="2017" name="Nature">
        <title>The Apostasia genome and the evolution of orchids.</title>
        <authorList>
            <person name="Zhang G.Q."/>
            <person name="Liu K.W."/>
            <person name="Li Z."/>
            <person name="Lohaus R."/>
            <person name="Hsiao Y.Y."/>
            <person name="Niu S.C."/>
            <person name="Wang J.Y."/>
            <person name="Lin Y.C."/>
            <person name="Xu Q."/>
            <person name="Chen L.J."/>
            <person name="Yoshida K."/>
            <person name="Fujiwara S."/>
            <person name="Wang Z.W."/>
            <person name="Zhang Y.Q."/>
            <person name="Mitsuda N."/>
            <person name="Wang M."/>
            <person name="Liu G.H."/>
            <person name="Pecoraro L."/>
            <person name="Huang H.X."/>
            <person name="Xiao X.J."/>
            <person name="Lin M."/>
            <person name="Wu X.Y."/>
            <person name="Wu W.L."/>
            <person name="Chen Y.Y."/>
            <person name="Chang S.B."/>
            <person name="Sakamoto S."/>
            <person name="Ohme-Takagi M."/>
            <person name="Yagi M."/>
            <person name="Zeng S.J."/>
            <person name="Shen C.Y."/>
            <person name="Yeh C.M."/>
            <person name="Luo Y.B."/>
            <person name="Tsai W.C."/>
            <person name="Van de Peer Y."/>
            <person name="Liu Z.J."/>
        </authorList>
    </citation>
    <scope>NUCLEOTIDE SEQUENCE [LARGE SCALE GENOMIC DNA]</scope>
    <source>
        <strain evidence="3">cv. Shenzhen</strain>
        <tissue evidence="2">Stem</tissue>
    </source>
</reference>
<dbReference type="Proteomes" id="UP000236161">
    <property type="component" value="Unassembled WGS sequence"/>
</dbReference>
<gene>
    <name evidence="2" type="primary">SEU</name>
    <name evidence="2" type="ORF">AXF42_Ash012687</name>
</gene>
<keyword evidence="3" id="KW-1185">Reference proteome</keyword>
<organism evidence="2 3">
    <name type="scientific">Apostasia shenzhenica</name>
    <dbReference type="NCBI Taxonomy" id="1088818"/>
    <lineage>
        <taxon>Eukaryota</taxon>
        <taxon>Viridiplantae</taxon>
        <taxon>Streptophyta</taxon>
        <taxon>Embryophyta</taxon>
        <taxon>Tracheophyta</taxon>
        <taxon>Spermatophyta</taxon>
        <taxon>Magnoliopsida</taxon>
        <taxon>Liliopsida</taxon>
        <taxon>Asparagales</taxon>
        <taxon>Orchidaceae</taxon>
        <taxon>Apostasioideae</taxon>
        <taxon>Apostasia</taxon>
    </lineage>
</organism>
<name>A0A2H9ZTE0_9ASPA</name>
<accession>A0A2H9ZTE0</accession>
<evidence type="ECO:0000313" key="3">
    <source>
        <dbReference type="Proteomes" id="UP000236161"/>
    </source>
</evidence>
<proteinExistence type="predicted"/>